<feature type="transmembrane region" description="Helical" evidence="10">
    <location>
        <begin position="249"/>
        <end position="271"/>
    </location>
</feature>
<dbReference type="Gene3D" id="3.30.200.20">
    <property type="entry name" value="Phosphorylase Kinase, domain 1"/>
    <property type="match status" value="1"/>
</dbReference>
<dbReference type="FunFam" id="3.80.10.10:FF:000722">
    <property type="entry name" value="Leucine-rich repeat receptor-like protein kinase"/>
    <property type="match status" value="1"/>
</dbReference>
<reference evidence="12" key="1">
    <citation type="submission" date="2021-01" db="UniProtKB">
        <authorList>
            <consortium name="EnsemblPlants"/>
        </authorList>
    </citation>
    <scope>IDENTIFICATION</scope>
</reference>
<dbReference type="GO" id="GO:0005524">
    <property type="term" value="F:ATP binding"/>
    <property type="evidence" value="ECO:0007669"/>
    <property type="project" value="InterPro"/>
</dbReference>
<accession>A0A7N0UXU8</accession>
<keyword evidence="5" id="KW-0732">Signal</keyword>
<dbReference type="Pfam" id="PF00560">
    <property type="entry name" value="LRR_1"/>
    <property type="match status" value="5"/>
</dbReference>
<dbReference type="PROSITE" id="PS51450">
    <property type="entry name" value="LRR"/>
    <property type="match status" value="1"/>
</dbReference>
<dbReference type="InterPro" id="IPR000719">
    <property type="entry name" value="Prot_kinase_dom"/>
</dbReference>
<dbReference type="PANTHER" id="PTHR48007:SF36">
    <property type="entry name" value="RECEPTOR PROTEIN KINASE-LIKE PROTEIN ZAR1"/>
    <property type="match status" value="1"/>
</dbReference>
<evidence type="ECO:0000256" key="6">
    <source>
        <dbReference type="ARBA" id="ARBA00022737"/>
    </source>
</evidence>
<dbReference type="AlphaFoldDB" id="A0A7N0UXU8"/>
<evidence type="ECO:0000256" key="8">
    <source>
        <dbReference type="ARBA" id="ARBA00023136"/>
    </source>
</evidence>
<dbReference type="GO" id="GO:0004672">
    <property type="term" value="F:protein kinase activity"/>
    <property type="evidence" value="ECO:0007669"/>
    <property type="project" value="InterPro"/>
</dbReference>
<evidence type="ECO:0000313" key="13">
    <source>
        <dbReference type="Proteomes" id="UP000594263"/>
    </source>
</evidence>
<dbReference type="SMART" id="SM00369">
    <property type="entry name" value="LRR_TYP"/>
    <property type="match status" value="3"/>
</dbReference>
<evidence type="ECO:0000256" key="4">
    <source>
        <dbReference type="ARBA" id="ARBA00022692"/>
    </source>
</evidence>
<evidence type="ECO:0000256" key="3">
    <source>
        <dbReference type="ARBA" id="ARBA00022614"/>
    </source>
</evidence>
<dbReference type="SUPFAM" id="SSF56112">
    <property type="entry name" value="Protein kinase-like (PK-like)"/>
    <property type="match status" value="1"/>
</dbReference>
<dbReference type="GO" id="GO:0016020">
    <property type="term" value="C:membrane"/>
    <property type="evidence" value="ECO:0007669"/>
    <property type="project" value="UniProtKB-SubCell"/>
</dbReference>
<evidence type="ECO:0000256" key="7">
    <source>
        <dbReference type="ARBA" id="ARBA00022989"/>
    </source>
</evidence>
<dbReference type="OMA" id="CHISAPP"/>
<evidence type="ECO:0000256" key="1">
    <source>
        <dbReference type="ARBA" id="ARBA00004167"/>
    </source>
</evidence>
<dbReference type="PANTHER" id="PTHR48007">
    <property type="entry name" value="LEUCINE-RICH REPEAT RECEPTOR-LIKE PROTEIN KINASE PXC1"/>
    <property type="match status" value="1"/>
</dbReference>
<dbReference type="Pfam" id="PF00069">
    <property type="entry name" value="Pkinase"/>
    <property type="match status" value="1"/>
</dbReference>
<evidence type="ECO:0000313" key="12">
    <source>
        <dbReference type="EnsemblPlants" id="Kaladp0088s0081.1.v1.1"/>
    </source>
</evidence>
<dbReference type="EnsemblPlants" id="Kaladp0088s0081.1.v1.1">
    <property type="protein sequence ID" value="Kaladp0088s0081.1.v1.1"/>
    <property type="gene ID" value="Kaladp0088s0081.v1.1"/>
</dbReference>
<protein>
    <recommendedName>
        <fullName evidence="11">Protein kinase domain-containing protein</fullName>
    </recommendedName>
</protein>
<keyword evidence="3" id="KW-0433">Leucine-rich repeat</keyword>
<evidence type="ECO:0000256" key="10">
    <source>
        <dbReference type="SAM" id="Phobius"/>
    </source>
</evidence>
<proteinExistence type="predicted"/>
<dbReference type="InterPro" id="IPR046959">
    <property type="entry name" value="PRK1-6/SRF4-like"/>
</dbReference>
<dbReference type="Gramene" id="Kaladp0088s0081.1.v1.1">
    <property type="protein sequence ID" value="Kaladp0088s0081.1.v1.1"/>
    <property type="gene ID" value="Kaladp0088s0081.v1.1"/>
</dbReference>
<dbReference type="InterPro" id="IPR001611">
    <property type="entry name" value="Leu-rich_rpt"/>
</dbReference>
<evidence type="ECO:0000256" key="9">
    <source>
        <dbReference type="SAM" id="MobiDB-lite"/>
    </source>
</evidence>
<dbReference type="Gene3D" id="1.10.510.10">
    <property type="entry name" value="Transferase(Phosphotransferase) domain 1"/>
    <property type="match status" value="1"/>
</dbReference>
<dbReference type="SUPFAM" id="SSF52058">
    <property type="entry name" value="L domain-like"/>
    <property type="match status" value="1"/>
</dbReference>
<sequence length="618" mass="66509">MPLVRHSLRVVADHSPPSVIEISLPRLNLTGQIPAQLAASLPNLRRINLRGNSFSGPIPDQLFSSSSALRSILLYGNNLFGPLPPSVCNLPRLQSLVLSHNSLSGTIPRDFKNCTTLERLILAGNKFSGEVPAGIWAAMRNLTTLDLSDNKLTGSVPEDIGELNSLSIVLNLSHNHLTGSIPAWLAKLPPGVTVDLSYNNLTGEIDIVLGNRGVDAFANNPMLCGIPLNKSCHDGDDGRGRKIFSVEDIALILAAHFIFVLCVGFAAVYYYRKRSSSKSGSNGVGHHRGPDVMGCDGGDGVGGKLVALDKGFRCDIDELLQASAYVLGMNARGIVYKVVLGNGDPVVVRRLGSGVGNGCKEFTAEALAIGRVRHPNVVRVRAFYWTPDEKLLISDFISNGNLASALHGRSGRPSRGLSWSARLKIAKGAAAGLAFIHECSIRKFVHQNIKPANILLDRNLKPYISDFGLDRLISINSTTSGINNVSASNGITGGDSPAQHPLSTDKSNRFRAPESQNANNVPTQKWDVYSFGVVLLQLLTGRNPEVPQNELGLAKWARKGLSQGKKLSSMIDPTLLDEAPLQKGAMTLFELALACTEDDPEIRPKMKLVSENLEKIAK</sequence>
<keyword evidence="4 10" id="KW-0812">Transmembrane</keyword>
<dbReference type="PROSITE" id="PS50011">
    <property type="entry name" value="PROTEIN_KINASE_DOM"/>
    <property type="match status" value="1"/>
</dbReference>
<dbReference type="Gene3D" id="3.80.10.10">
    <property type="entry name" value="Ribonuclease Inhibitor"/>
    <property type="match status" value="1"/>
</dbReference>
<keyword evidence="8 10" id="KW-0472">Membrane</keyword>
<keyword evidence="13" id="KW-1185">Reference proteome</keyword>
<evidence type="ECO:0000259" key="11">
    <source>
        <dbReference type="PROSITE" id="PS50011"/>
    </source>
</evidence>
<name>A0A7N0UXU8_KALFE</name>
<feature type="region of interest" description="Disordered" evidence="9">
    <location>
        <begin position="488"/>
        <end position="518"/>
    </location>
</feature>
<dbReference type="Proteomes" id="UP000594263">
    <property type="component" value="Unplaced"/>
</dbReference>
<evidence type="ECO:0000256" key="5">
    <source>
        <dbReference type="ARBA" id="ARBA00022729"/>
    </source>
</evidence>
<dbReference type="InterPro" id="IPR003591">
    <property type="entry name" value="Leu-rich_rpt_typical-subtyp"/>
</dbReference>
<keyword evidence="6" id="KW-0677">Repeat</keyword>
<organism evidence="12 13">
    <name type="scientific">Kalanchoe fedtschenkoi</name>
    <name type="common">Lavender scallops</name>
    <name type="synonym">South American air plant</name>
    <dbReference type="NCBI Taxonomy" id="63787"/>
    <lineage>
        <taxon>Eukaryota</taxon>
        <taxon>Viridiplantae</taxon>
        <taxon>Streptophyta</taxon>
        <taxon>Embryophyta</taxon>
        <taxon>Tracheophyta</taxon>
        <taxon>Spermatophyta</taxon>
        <taxon>Magnoliopsida</taxon>
        <taxon>eudicotyledons</taxon>
        <taxon>Gunneridae</taxon>
        <taxon>Pentapetalae</taxon>
        <taxon>Saxifragales</taxon>
        <taxon>Crassulaceae</taxon>
        <taxon>Kalanchoe</taxon>
    </lineage>
</organism>
<evidence type="ECO:0000256" key="2">
    <source>
        <dbReference type="ARBA" id="ARBA00022553"/>
    </source>
</evidence>
<comment type="subcellular location">
    <subcellularLocation>
        <location evidence="1">Membrane</location>
        <topology evidence="1">Single-pass membrane protein</topology>
    </subcellularLocation>
</comment>
<feature type="domain" description="Protein kinase" evidence="11">
    <location>
        <begin position="321"/>
        <end position="616"/>
    </location>
</feature>
<dbReference type="InterPro" id="IPR011009">
    <property type="entry name" value="Kinase-like_dom_sf"/>
</dbReference>
<keyword evidence="2" id="KW-0597">Phosphoprotein</keyword>
<keyword evidence="7 10" id="KW-1133">Transmembrane helix</keyword>
<dbReference type="InterPro" id="IPR032675">
    <property type="entry name" value="LRR_dom_sf"/>
</dbReference>